<organism evidence="3">
    <name type="scientific">Xenopus tropicalis</name>
    <name type="common">Western clawed frog</name>
    <name type="synonym">Silurana tropicalis</name>
    <dbReference type="NCBI Taxonomy" id="8364"/>
    <lineage>
        <taxon>Eukaryota</taxon>
        <taxon>Metazoa</taxon>
        <taxon>Chordata</taxon>
        <taxon>Craniata</taxon>
        <taxon>Vertebrata</taxon>
        <taxon>Euteleostomi</taxon>
        <taxon>Amphibia</taxon>
        <taxon>Batrachia</taxon>
        <taxon>Anura</taxon>
        <taxon>Pipoidea</taxon>
        <taxon>Pipidae</taxon>
        <taxon>Xenopodinae</taxon>
        <taxon>Xenopus</taxon>
        <taxon>Silurana</taxon>
    </lineage>
</organism>
<evidence type="ECO:0000313" key="5">
    <source>
        <dbReference type="RefSeq" id="XP_004912613.1"/>
    </source>
</evidence>
<dbReference type="OrthoDB" id="10033037at2759"/>
<evidence type="ECO:0000313" key="4">
    <source>
        <dbReference type="Proteomes" id="UP000008143"/>
    </source>
</evidence>
<dbReference type="Ensembl" id="ENSXETT00000096759">
    <property type="protein sequence ID" value="ENSXETP00000084790"/>
    <property type="gene ID" value="ENSXETG00000025802"/>
</dbReference>
<dbReference type="AlphaFoldDB" id="A0A6I8RIU1"/>
<name>A0A6I8RIU1_XENTR</name>
<dbReference type="Xenbase" id="XB-GENE-981960">
    <property type="gene designation" value="c3h2orf68"/>
</dbReference>
<feature type="compositionally biased region" description="Basic and acidic residues" evidence="2">
    <location>
        <begin position="32"/>
        <end position="46"/>
    </location>
</feature>
<protein>
    <submittedName>
        <fullName evidence="3">Chromosome 2 open reading frame 68</fullName>
    </submittedName>
    <submittedName>
        <fullName evidence="5">UPF0561 protein C2orf68 homolog isoform X1</fullName>
    </submittedName>
</protein>
<reference evidence="3" key="2">
    <citation type="submission" date="2020-05" db="UniProtKB">
        <authorList>
            <consortium name="Ensembl"/>
        </authorList>
    </citation>
    <scope>IDENTIFICATION</scope>
</reference>
<accession>A0A6I8RIU1</accession>
<sequence>MQEEVEVQGKAGPGGRLDMNHGFVHHIRRNQIARDDYDREVKQAKEKQKKRYTPGPARPKKPDLQVYHPRQRATEKVHTAGALKDEPNDNGTQLFCLDFEADGGEVTSVIVYESSQAQQHLPPVECVKTEKRGSGFLWSPWPGRDDDAEQLAAMISNQNQLEGGMREALKRRIQEEISKRRVQR</sequence>
<dbReference type="CTD" id="100620143"/>
<dbReference type="OMA" id="QVDRDNY"/>
<dbReference type="GeneID" id="100495513"/>
<dbReference type="RefSeq" id="XP_004912613.1">
    <property type="nucleotide sequence ID" value="XM_004912556.4"/>
</dbReference>
<comment type="similarity">
    <text evidence="1">Belongs to the UPF0561 family.</text>
</comment>
<evidence type="ECO:0000256" key="2">
    <source>
        <dbReference type="SAM" id="MobiDB-lite"/>
    </source>
</evidence>
<reference evidence="5" key="3">
    <citation type="submission" date="2025-04" db="UniProtKB">
        <authorList>
            <consortium name="RefSeq"/>
        </authorList>
    </citation>
    <scope>IDENTIFICATION</scope>
    <source>
        <strain evidence="5">Nigerian</strain>
        <tissue evidence="5">Liver and blood</tissue>
    </source>
</reference>
<proteinExistence type="inferred from homology"/>
<reference evidence="3" key="1">
    <citation type="journal article" date="2010" name="Science">
        <title>The genome of the Western clawed frog Xenopus tropicalis.</title>
        <authorList>
            <person name="Hellsten U."/>
            <person name="Harland R.M."/>
            <person name="Gilchrist M.J."/>
            <person name="Hendrix D."/>
            <person name="Jurka J."/>
            <person name="Kapitonov V."/>
            <person name="Ovcharenko I."/>
            <person name="Putnam N.H."/>
            <person name="Shu S."/>
            <person name="Taher L."/>
            <person name="Blitz I.L."/>
            <person name="Blumberg B."/>
            <person name="Dichmann D.S."/>
            <person name="Dubchak I."/>
            <person name="Amaya E."/>
            <person name="Detter J.C."/>
            <person name="Fletcher R."/>
            <person name="Gerhard D.S."/>
            <person name="Goodstein D."/>
            <person name="Graves T."/>
            <person name="Grigoriev I.V."/>
            <person name="Grimwood J."/>
            <person name="Kawashima T."/>
            <person name="Lindquist E."/>
            <person name="Lucas S.M."/>
            <person name="Mead P.E."/>
            <person name="Mitros T."/>
            <person name="Ogino H."/>
            <person name="Ohta Y."/>
            <person name="Poliakov A.V."/>
            <person name="Pollet N."/>
            <person name="Robert J."/>
            <person name="Salamov A."/>
            <person name="Sater A.K."/>
            <person name="Schmutz J."/>
            <person name="Terry A."/>
            <person name="Vize P.D."/>
            <person name="Warren W.C."/>
            <person name="Wells D."/>
            <person name="Wills A."/>
            <person name="Wilson R.K."/>
            <person name="Zimmerman L.B."/>
            <person name="Zorn A.M."/>
            <person name="Grainger R."/>
            <person name="Grammer T."/>
            <person name="Khokha M.K."/>
            <person name="Richardson P.M."/>
            <person name="Rokhsar D.S."/>
        </authorList>
    </citation>
    <scope>NUCLEOTIDE SEQUENCE [LARGE SCALE GENOMIC DNA]</scope>
    <source>
        <strain evidence="3">Nigerian</strain>
    </source>
</reference>
<keyword evidence="4" id="KW-1185">Reference proteome</keyword>
<dbReference type="Proteomes" id="UP000008143">
    <property type="component" value="Chromosome 3"/>
</dbReference>
<dbReference type="PANTHER" id="PTHR34256">
    <property type="entry name" value="UPF0561 PROTEIN C2ORF68"/>
    <property type="match status" value="1"/>
</dbReference>
<evidence type="ECO:0000313" key="3">
    <source>
        <dbReference type="Ensembl" id="ENSXETP00000084790"/>
    </source>
</evidence>
<dbReference type="PANTHER" id="PTHR34256:SF1">
    <property type="entry name" value="UPF0561 PROTEIN C2ORF68"/>
    <property type="match status" value="1"/>
</dbReference>
<evidence type="ECO:0000256" key="1">
    <source>
        <dbReference type="ARBA" id="ARBA00006905"/>
    </source>
</evidence>
<dbReference type="InterPro" id="IPR018888">
    <property type="entry name" value="UPF0561"/>
</dbReference>
<dbReference type="Pfam" id="PF10573">
    <property type="entry name" value="UPF0561"/>
    <property type="match status" value="1"/>
</dbReference>
<dbReference type="Bgee" id="ENSXETG00000025802">
    <property type="expression patterns" value="Expressed in liver and 13 other cell types or tissues"/>
</dbReference>
<dbReference type="GeneTree" id="ENSGT00390000001901"/>
<gene>
    <name evidence="6" type="primary">c3h2orf68</name>
    <name evidence="3 5" type="synonym">c2orf68</name>
</gene>
<dbReference type="AGR" id="Xenbase:XB-GENE-981960"/>
<evidence type="ECO:0000313" key="6">
    <source>
        <dbReference type="Xenbase" id="XB-GENE-981960"/>
    </source>
</evidence>
<feature type="region of interest" description="Disordered" evidence="2">
    <location>
        <begin position="1"/>
        <end position="68"/>
    </location>
</feature>